<accession>A0A6G1C4Y1</accession>
<name>A0A6G1C4Y1_9ORYZ</name>
<dbReference type="EMBL" id="SPHZ02000010">
    <property type="protein sequence ID" value="KAF0895091.1"/>
    <property type="molecule type" value="Genomic_DNA"/>
</dbReference>
<gene>
    <name evidence="5" type="ORF">E2562_006798</name>
</gene>
<dbReference type="OrthoDB" id="205623at2759"/>
<evidence type="ECO:0000256" key="2">
    <source>
        <dbReference type="ARBA" id="ARBA00022679"/>
    </source>
</evidence>
<dbReference type="AlphaFoldDB" id="A0A6G1C4Y1"/>
<dbReference type="InterPro" id="IPR000863">
    <property type="entry name" value="Sulfotransferase_dom"/>
</dbReference>
<dbReference type="SUPFAM" id="SSF52540">
    <property type="entry name" value="P-loop containing nucleoside triphosphate hydrolases"/>
    <property type="match status" value="1"/>
</dbReference>
<evidence type="ECO:0000313" key="5">
    <source>
        <dbReference type="EMBL" id="KAF0895091.1"/>
    </source>
</evidence>
<evidence type="ECO:0000256" key="1">
    <source>
        <dbReference type="ARBA" id="ARBA00005771"/>
    </source>
</evidence>
<evidence type="ECO:0000313" key="6">
    <source>
        <dbReference type="Proteomes" id="UP000479710"/>
    </source>
</evidence>
<dbReference type="Pfam" id="PF00685">
    <property type="entry name" value="Sulfotransfer_1"/>
    <property type="match status" value="1"/>
</dbReference>
<organism evidence="5 6">
    <name type="scientific">Oryza meyeriana var. granulata</name>
    <dbReference type="NCBI Taxonomy" id="110450"/>
    <lineage>
        <taxon>Eukaryota</taxon>
        <taxon>Viridiplantae</taxon>
        <taxon>Streptophyta</taxon>
        <taxon>Embryophyta</taxon>
        <taxon>Tracheophyta</taxon>
        <taxon>Spermatophyta</taxon>
        <taxon>Magnoliopsida</taxon>
        <taxon>Liliopsida</taxon>
        <taxon>Poales</taxon>
        <taxon>Poaceae</taxon>
        <taxon>BOP clade</taxon>
        <taxon>Oryzoideae</taxon>
        <taxon>Oryzeae</taxon>
        <taxon>Oryzinae</taxon>
        <taxon>Oryza</taxon>
        <taxon>Oryza meyeriana</taxon>
    </lineage>
</organism>
<dbReference type="Gene3D" id="3.40.50.300">
    <property type="entry name" value="P-loop containing nucleotide triphosphate hydrolases"/>
    <property type="match status" value="1"/>
</dbReference>
<sequence length="249" mass="27257">MAAPGEVSGGNAGDAMRGVPSAASTFAFSSHGGDGDVFAPLPSPRLLSTHLPYSHLLERITANSSGCRIVYICRDPKDTIVSWWLFINKIMATEAAGANKGSKKHLPLAPYTVEEELDLFCDGRSANGPYWCHVLEYWEESQRRPEKVLFLRYEEMLREPTRSVKRLAVFMGCPFSGEEEADGVADAIVNKTGVTDINVRNEEFFRKGVSGDWSNHLSQEMAARLDMVVEHALRGSGFSFAAADGGHSV</sequence>
<evidence type="ECO:0000256" key="3">
    <source>
        <dbReference type="RuleBase" id="RU361155"/>
    </source>
</evidence>
<dbReference type="GO" id="GO:0008146">
    <property type="term" value="F:sulfotransferase activity"/>
    <property type="evidence" value="ECO:0007669"/>
    <property type="project" value="InterPro"/>
</dbReference>
<protein>
    <recommendedName>
        <fullName evidence="3">Sulfotransferase</fullName>
        <ecNumber evidence="3">2.8.2.-</ecNumber>
    </recommendedName>
</protein>
<comment type="similarity">
    <text evidence="1 3">Belongs to the sulfotransferase 1 family.</text>
</comment>
<keyword evidence="6" id="KW-1185">Reference proteome</keyword>
<dbReference type="PANTHER" id="PTHR11783">
    <property type="entry name" value="SULFOTRANSFERASE SULT"/>
    <property type="match status" value="1"/>
</dbReference>
<keyword evidence="2 3" id="KW-0808">Transferase</keyword>
<dbReference type="EC" id="2.8.2.-" evidence="3"/>
<reference evidence="5 6" key="1">
    <citation type="submission" date="2019-11" db="EMBL/GenBank/DDBJ databases">
        <title>Whole genome sequence of Oryza granulata.</title>
        <authorList>
            <person name="Li W."/>
        </authorList>
    </citation>
    <scope>NUCLEOTIDE SEQUENCE [LARGE SCALE GENOMIC DNA]</scope>
    <source>
        <strain evidence="6">cv. Menghai</strain>
        <tissue evidence="5">Leaf</tissue>
    </source>
</reference>
<evidence type="ECO:0000259" key="4">
    <source>
        <dbReference type="Pfam" id="PF00685"/>
    </source>
</evidence>
<proteinExistence type="inferred from homology"/>
<feature type="domain" description="Sulfotransferase" evidence="4">
    <location>
        <begin position="40"/>
        <end position="237"/>
    </location>
</feature>
<dbReference type="InterPro" id="IPR027417">
    <property type="entry name" value="P-loop_NTPase"/>
</dbReference>
<dbReference type="Proteomes" id="UP000479710">
    <property type="component" value="Unassembled WGS sequence"/>
</dbReference>
<comment type="caution">
    <text evidence="5">The sequence shown here is derived from an EMBL/GenBank/DDBJ whole genome shotgun (WGS) entry which is preliminary data.</text>
</comment>